<reference evidence="2 3" key="1">
    <citation type="submission" date="2015-12" db="EMBL/GenBank/DDBJ databases">
        <title>Draft genome sequnece of Fervidicola ferrireducens strain Y170.</title>
        <authorList>
            <person name="Patel B.K."/>
        </authorList>
    </citation>
    <scope>NUCLEOTIDE SEQUENCE [LARGE SCALE GENOMIC DNA]</scope>
    <source>
        <strain evidence="2 3">Y170</strain>
    </source>
</reference>
<evidence type="ECO:0000313" key="2">
    <source>
        <dbReference type="EMBL" id="KXG76916.1"/>
    </source>
</evidence>
<dbReference type="PANTHER" id="PTHR10587">
    <property type="entry name" value="GLYCOSYL TRANSFERASE-RELATED"/>
    <property type="match status" value="1"/>
</dbReference>
<keyword evidence="2" id="KW-0378">Hydrolase</keyword>
<dbReference type="FunCoup" id="A0A140L8P1">
    <property type="interactions" value="26"/>
</dbReference>
<gene>
    <name evidence="2" type="primary">pgdA_2</name>
    <name evidence="2" type="ORF">AN618_13990</name>
</gene>
<accession>A0A140L8P1</accession>
<dbReference type="CDD" id="cd10950">
    <property type="entry name" value="CE4_BsYlxY_like"/>
    <property type="match status" value="1"/>
</dbReference>
<dbReference type="EMBL" id="LOED01000015">
    <property type="protein sequence ID" value="KXG76916.1"/>
    <property type="molecule type" value="Genomic_DNA"/>
</dbReference>
<dbReference type="STRING" id="520764.AN618_13990"/>
<dbReference type="PANTHER" id="PTHR10587:SF128">
    <property type="entry name" value="POLYSACCHARIDE DEACETYLASE PDAB-RELATED"/>
    <property type="match status" value="1"/>
</dbReference>
<dbReference type="PROSITE" id="PS51677">
    <property type="entry name" value="NODB"/>
    <property type="match status" value="1"/>
</dbReference>
<keyword evidence="3" id="KW-1185">Reference proteome</keyword>
<dbReference type="Proteomes" id="UP000070427">
    <property type="component" value="Unassembled WGS sequence"/>
</dbReference>
<evidence type="ECO:0000259" key="1">
    <source>
        <dbReference type="PROSITE" id="PS51677"/>
    </source>
</evidence>
<proteinExistence type="predicted"/>
<dbReference type="GO" id="GO:0005975">
    <property type="term" value="P:carbohydrate metabolic process"/>
    <property type="evidence" value="ECO:0007669"/>
    <property type="project" value="InterPro"/>
</dbReference>
<dbReference type="EC" id="3.5.1.104" evidence="2"/>
<dbReference type="OrthoDB" id="9806342at2"/>
<comment type="caution">
    <text evidence="2">The sequence shown here is derived from an EMBL/GenBank/DDBJ whole genome shotgun (WGS) entry which is preliminary data.</text>
</comment>
<dbReference type="Pfam" id="PF01522">
    <property type="entry name" value="Polysacc_deac_1"/>
    <property type="match status" value="1"/>
</dbReference>
<dbReference type="PATRIC" id="fig|520764.3.peg.1456"/>
<dbReference type="AlphaFoldDB" id="A0A140L8P1"/>
<name>A0A140L8P1_9FIRM</name>
<dbReference type="GO" id="GO:0016810">
    <property type="term" value="F:hydrolase activity, acting on carbon-nitrogen (but not peptide) bonds"/>
    <property type="evidence" value="ECO:0007669"/>
    <property type="project" value="InterPro"/>
</dbReference>
<dbReference type="RefSeq" id="WP_066353446.1">
    <property type="nucleotide sequence ID" value="NZ_LOED01000015.1"/>
</dbReference>
<dbReference type="InterPro" id="IPR050248">
    <property type="entry name" value="Polysacc_deacetylase_ArnD"/>
</dbReference>
<feature type="domain" description="NodB homology" evidence="1">
    <location>
        <begin position="54"/>
        <end position="230"/>
    </location>
</feature>
<sequence>MRLYVFKIPRNLAKILCIVLLIASWIFTKTNIPAENLPTFLEKQPIYQAETDKKAMAFTCNVAWGNEFIPKMLEIFEENGVKITFFIEGRWAEKNPDLLRLIHSKGHEIGNHGYSHAHHSKLSFDENVNEIKKAEEAIKNIIGVKTQLFAPPYGEFGQQTLQAANALNYKLIMWSIDTIDWKKPGAKYIIDKVIKYAGNGKIVLMHPTEDTIAALPTIIKNLHQKGYKITTVSDLISDGS</sequence>
<dbReference type="InterPro" id="IPR011330">
    <property type="entry name" value="Glyco_hydro/deAcase_b/a-brl"/>
</dbReference>
<dbReference type="Gene3D" id="3.20.20.370">
    <property type="entry name" value="Glycoside hydrolase/deacetylase"/>
    <property type="match status" value="1"/>
</dbReference>
<protein>
    <submittedName>
        <fullName evidence="2">Peptidoglycan-N-acetylglucosamine deacetylase</fullName>
        <ecNumber evidence="2">3.5.1.104</ecNumber>
    </submittedName>
</protein>
<evidence type="ECO:0000313" key="3">
    <source>
        <dbReference type="Proteomes" id="UP000070427"/>
    </source>
</evidence>
<dbReference type="GO" id="GO:0016020">
    <property type="term" value="C:membrane"/>
    <property type="evidence" value="ECO:0007669"/>
    <property type="project" value="TreeGrafter"/>
</dbReference>
<dbReference type="InterPro" id="IPR002509">
    <property type="entry name" value="NODB_dom"/>
</dbReference>
<organism evidence="2 3">
    <name type="scientific">Fervidicola ferrireducens</name>
    <dbReference type="NCBI Taxonomy" id="520764"/>
    <lineage>
        <taxon>Bacteria</taxon>
        <taxon>Bacillati</taxon>
        <taxon>Bacillota</taxon>
        <taxon>Clostridia</taxon>
        <taxon>Thermosediminibacterales</taxon>
        <taxon>Thermosediminibacteraceae</taxon>
        <taxon>Fervidicola</taxon>
    </lineage>
</organism>
<dbReference type="SUPFAM" id="SSF88713">
    <property type="entry name" value="Glycoside hydrolase/deacetylase"/>
    <property type="match status" value="1"/>
</dbReference>
<dbReference type="InParanoid" id="A0A140L8P1"/>